<dbReference type="InterPro" id="IPR013517">
    <property type="entry name" value="FG-GAP"/>
</dbReference>
<reference evidence="4" key="1">
    <citation type="submission" date="2016-11" db="EMBL/GenBank/DDBJ databases">
        <authorList>
            <person name="Varghese N."/>
            <person name="Submissions S."/>
        </authorList>
    </citation>
    <scope>NUCLEOTIDE SEQUENCE [LARGE SCALE GENOMIC DNA]</scope>
    <source>
        <strain evidence="4">DSM 15807</strain>
    </source>
</reference>
<evidence type="ECO:0000256" key="2">
    <source>
        <dbReference type="ARBA" id="ARBA00023180"/>
    </source>
</evidence>
<dbReference type="PANTHER" id="PTHR45460">
    <property type="entry name" value="SIMILAR TO CYSTEINE PROTEINASE"/>
    <property type="match status" value="1"/>
</dbReference>
<name>A0A1M5RT70_9BACT</name>
<dbReference type="RefSeq" id="WP_073071994.1">
    <property type="nucleotide sequence ID" value="NZ_FQXN01000002.1"/>
</dbReference>
<accession>A0A1M5RT70</accession>
<dbReference type="GO" id="GO:0008305">
    <property type="term" value="C:integrin complex"/>
    <property type="evidence" value="ECO:0007669"/>
    <property type="project" value="InterPro"/>
</dbReference>
<dbReference type="EMBL" id="FQXN01000002">
    <property type="protein sequence ID" value="SHH29013.1"/>
    <property type="molecule type" value="Genomic_DNA"/>
</dbReference>
<dbReference type="SUPFAM" id="SSF69318">
    <property type="entry name" value="Integrin alpha N-terminal domain"/>
    <property type="match status" value="1"/>
</dbReference>
<dbReference type="InterPro" id="IPR000413">
    <property type="entry name" value="Integrin_alpha"/>
</dbReference>
<evidence type="ECO:0000313" key="3">
    <source>
        <dbReference type="EMBL" id="SHH29013.1"/>
    </source>
</evidence>
<evidence type="ECO:0000256" key="1">
    <source>
        <dbReference type="ARBA" id="ARBA00022729"/>
    </source>
</evidence>
<dbReference type="Pfam" id="PF13517">
    <property type="entry name" value="FG-GAP_3"/>
    <property type="match status" value="1"/>
</dbReference>
<proteinExistence type="predicted"/>
<dbReference type="InterPro" id="IPR028994">
    <property type="entry name" value="Integrin_alpha_N"/>
</dbReference>
<dbReference type="STRING" id="1123380.SAMN02745199_0585"/>
<evidence type="ECO:0000313" key="4">
    <source>
        <dbReference type="Proteomes" id="UP000242592"/>
    </source>
</evidence>
<keyword evidence="4" id="KW-1185">Reference proteome</keyword>
<sequence>MLKRLLITYLILLQIVLIAGTFTAKFPILNYSQQYPEKAWGAIFIKNIATRVIEGKIVAVNVYKINAIYADSDSGPFSDVSQTFAVDYNNDGYADIISLTYHGKVVIKENKKFDDEGNLILKDIRKYYLPVYNGDGTMIIDDFDNDGSLDMFSYNSWFYAQYVNDVLSPKQISYHRINYFKVKIDNRSAGSGFVTNWTVSAMASFDYNGDGFKDILYVDRKGRFWVWLNDYKKGINRFFNEKNIIFLFEDRSISSDEWYGGGVLDVGDVNNDGIIDIVAGHTNKKNIIIYFGKMVNNKLTFSKKNSLKIVENDGKLGPTTFVDPSIPNSKSPKSLPSFSPTIIKISDIDRDGYKDIFVGTDAWRQRKNFGGSVYLFKGVGITNDNKPQYLSLELVHGSYSYENNPPYDFDAGTIGDLDNDGIPDFVAADGNHSGNFYKIFPRTSKLYVTERGVLISDYIPNVVGILPKDLPQNFIKKITVTLKFDKSLGNGFFEVRYIKSGIKDPQLIDVDSYPLAPGCFPKMPIQEEFTSTIVFNKPVPDPQIIVVLFPESETSAPHLVELEYIVETQQSQVIIKNFNWSKGE</sequence>
<dbReference type="OrthoDB" id="6192521at2"/>
<keyword evidence="2" id="KW-0325">Glycoprotein</keyword>
<keyword evidence="1" id="KW-0732">Signal</keyword>
<organism evidence="3 4">
    <name type="scientific">Thermosipho atlanticus DSM 15807</name>
    <dbReference type="NCBI Taxonomy" id="1123380"/>
    <lineage>
        <taxon>Bacteria</taxon>
        <taxon>Thermotogati</taxon>
        <taxon>Thermotogota</taxon>
        <taxon>Thermotogae</taxon>
        <taxon>Thermotogales</taxon>
        <taxon>Fervidobacteriaceae</taxon>
        <taxon>Thermosipho</taxon>
    </lineage>
</organism>
<protein>
    <submittedName>
        <fullName evidence="3">Repeat domain-containing protein</fullName>
    </submittedName>
</protein>
<dbReference type="PANTHER" id="PTHR45460:SF2">
    <property type="entry name" value="ALPHA 1,3 GLUCANASE, GH71 FAMILY (EUROFUNG)"/>
    <property type="match status" value="1"/>
</dbReference>
<dbReference type="AlphaFoldDB" id="A0A1M5RT70"/>
<gene>
    <name evidence="3" type="ORF">SAMN02745199_0585</name>
</gene>
<dbReference type="PRINTS" id="PR01185">
    <property type="entry name" value="INTEGRINA"/>
</dbReference>
<dbReference type="Proteomes" id="UP000242592">
    <property type="component" value="Unassembled WGS sequence"/>
</dbReference>
<dbReference type="GO" id="GO:0007155">
    <property type="term" value="P:cell adhesion"/>
    <property type="evidence" value="ECO:0007669"/>
    <property type="project" value="InterPro"/>
</dbReference>
<dbReference type="Gene3D" id="2.130.10.130">
    <property type="entry name" value="Integrin alpha, N-terminal"/>
    <property type="match status" value="2"/>
</dbReference>